<evidence type="ECO:0000256" key="5">
    <source>
        <dbReference type="ARBA" id="ARBA00023004"/>
    </source>
</evidence>
<dbReference type="CDD" id="cd01335">
    <property type="entry name" value="Radical_SAM"/>
    <property type="match status" value="1"/>
</dbReference>
<dbReference type="PROSITE" id="PS51918">
    <property type="entry name" value="RADICAL_SAM"/>
    <property type="match status" value="1"/>
</dbReference>
<name>A0ABT4ILS8_9EURY</name>
<dbReference type="InterPro" id="IPR023885">
    <property type="entry name" value="4Fe4S-binding_SPASM_dom"/>
</dbReference>
<dbReference type="SFLD" id="SFLDS00029">
    <property type="entry name" value="Radical_SAM"/>
    <property type="match status" value="2"/>
</dbReference>
<evidence type="ECO:0000313" key="8">
    <source>
        <dbReference type="EMBL" id="MCZ0862702.1"/>
    </source>
</evidence>
<dbReference type="RefSeq" id="WP_268922959.1">
    <property type="nucleotide sequence ID" value="NZ_JAPTGC010000006.1"/>
</dbReference>
<accession>A0ABT4ILS8</accession>
<evidence type="ECO:0000256" key="4">
    <source>
        <dbReference type="ARBA" id="ARBA00022723"/>
    </source>
</evidence>
<dbReference type="Proteomes" id="UP001141336">
    <property type="component" value="Unassembled WGS sequence"/>
</dbReference>
<gene>
    <name evidence="8" type="ORF">O0S09_05455</name>
</gene>
<evidence type="ECO:0000313" key="9">
    <source>
        <dbReference type="Proteomes" id="UP001141336"/>
    </source>
</evidence>
<organism evidence="8 9">
    <name type="scientific">Methanocorpusculum vombati</name>
    <dbReference type="NCBI Taxonomy" id="3002864"/>
    <lineage>
        <taxon>Archaea</taxon>
        <taxon>Methanobacteriati</taxon>
        <taxon>Methanobacteriota</taxon>
        <taxon>Stenosarchaea group</taxon>
        <taxon>Methanomicrobia</taxon>
        <taxon>Methanomicrobiales</taxon>
        <taxon>Methanocorpusculaceae</taxon>
        <taxon>Methanocorpusculum</taxon>
    </lineage>
</organism>
<keyword evidence="2" id="KW-0004">4Fe-4S</keyword>
<dbReference type="InterPro" id="IPR006638">
    <property type="entry name" value="Elp3/MiaA/NifB-like_rSAM"/>
</dbReference>
<proteinExistence type="predicted"/>
<dbReference type="Gene3D" id="3.20.20.70">
    <property type="entry name" value="Aldolase class I"/>
    <property type="match status" value="1"/>
</dbReference>
<evidence type="ECO:0000256" key="1">
    <source>
        <dbReference type="ARBA" id="ARBA00001966"/>
    </source>
</evidence>
<sequence length="485" mass="53568">METETSINILSVLLGNPLSRRIIAGMSPECEECGGNRLEIALEHYLGLRDDVCPKCRRASRETAFIIRTGARNFGVSEEEIKKTFQNTYWRKGLVSVMKGIAEFGVRRPFVPGAPFQVVWDVTHRCNLRCRHCYASAGKALDDELTTEEALNLIDRLAKLGVAVIAFSGGEPLSRPDILQLISHARDQGIYVALATNGTLITPKRTEELRKAGAEYVQISIDGADAKTHDEFRGIPGAFDRTIEGIKNAVNAGFFVNISTTATKENYDQIPNIIDLCSDLGVNWVMAYNFVPTGRGQDMMEKDLSPQEREELLHMLYEKNRTSDCQVLTTAPQFARVALQQSLACGQVMVPTHFCNQEVSESLFSLTEFVGGCGAGRFYMAIRANGDIDPCVFFPKTVGNVRTSDLEELWKHDPLFADLRNKDKTEGSCGSCEYRYHCGGCRARAYGYFGNPLGPDPGCINNMAYYTALKVTHASPAAEPAAEQA</sequence>
<dbReference type="SUPFAM" id="SSF102114">
    <property type="entry name" value="Radical SAM enzymes"/>
    <property type="match status" value="1"/>
</dbReference>
<dbReference type="InterPro" id="IPR013785">
    <property type="entry name" value="Aldolase_TIM"/>
</dbReference>
<dbReference type="SFLD" id="SFLDG01387">
    <property type="entry name" value="BtrN-like_SPASM_domain_contain"/>
    <property type="match status" value="1"/>
</dbReference>
<dbReference type="NCBIfam" id="TIGR04085">
    <property type="entry name" value="rSAM_more_4Fe4S"/>
    <property type="match status" value="1"/>
</dbReference>
<feature type="domain" description="Radical SAM core" evidence="7">
    <location>
        <begin position="112"/>
        <end position="323"/>
    </location>
</feature>
<dbReference type="CDD" id="cd21123">
    <property type="entry name" value="SPASM_MftC-like"/>
    <property type="match status" value="1"/>
</dbReference>
<dbReference type="SFLD" id="SFLDG01386">
    <property type="entry name" value="main_SPASM_domain-containing"/>
    <property type="match status" value="1"/>
</dbReference>
<evidence type="ECO:0000256" key="6">
    <source>
        <dbReference type="ARBA" id="ARBA00023014"/>
    </source>
</evidence>
<evidence type="ECO:0000256" key="2">
    <source>
        <dbReference type="ARBA" id="ARBA00022485"/>
    </source>
</evidence>
<dbReference type="EMBL" id="JAPTGC010000006">
    <property type="protein sequence ID" value="MCZ0862702.1"/>
    <property type="molecule type" value="Genomic_DNA"/>
</dbReference>
<dbReference type="SFLD" id="SFLDG01067">
    <property type="entry name" value="SPASM/twitch_domain_containing"/>
    <property type="match status" value="2"/>
</dbReference>
<protein>
    <submittedName>
        <fullName evidence="8">Radical SAM protein</fullName>
    </submittedName>
</protein>
<reference evidence="8" key="1">
    <citation type="submission" date="2022-12" db="EMBL/GenBank/DDBJ databases">
        <title>Isolation and characterisation of novel Methanocorpusculum spp. from native Australian herbivores indicates the genus is ancestrally host-associated.</title>
        <authorList>
            <person name="Volmer J.G."/>
            <person name="Soo R.M."/>
            <person name="Evans P.N."/>
            <person name="Hoedt E.C."/>
            <person name="Astorga Alsina A.L."/>
            <person name="Woodcroft B.J."/>
            <person name="Tyson G.W."/>
            <person name="Hugenholtz P."/>
            <person name="Morrison M."/>
        </authorList>
    </citation>
    <scope>NUCLEOTIDE SEQUENCE</scope>
    <source>
        <strain evidence="8">CW153</strain>
    </source>
</reference>
<dbReference type="InterPro" id="IPR050377">
    <property type="entry name" value="Radical_SAM_PqqE_MftC-like"/>
</dbReference>
<comment type="cofactor">
    <cofactor evidence="1">
        <name>[4Fe-4S] cluster</name>
        <dbReference type="ChEBI" id="CHEBI:49883"/>
    </cofactor>
</comment>
<keyword evidence="4" id="KW-0479">Metal-binding</keyword>
<evidence type="ECO:0000256" key="3">
    <source>
        <dbReference type="ARBA" id="ARBA00022691"/>
    </source>
</evidence>
<dbReference type="InterPro" id="IPR034391">
    <property type="entry name" value="AdoMet-like_SPASM_containing"/>
</dbReference>
<keyword evidence="5" id="KW-0408">Iron</keyword>
<dbReference type="Pfam" id="PF04055">
    <property type="entry name" value="Radical_SAM"/>
    <property type="match status" value="1"/>
</dbReference>
<dbReference type="PANTHER" id="PTHR11228:SF7">
    <property type="entry name" value="PQQA PEPTIDE CYCLASE"/>
    <property type="match status" value="1"/>
</dbReference>
<comment type="caution">
    <text evidence="8">The sequence shown here is derived from an EMBL/GenBank/DDBJ whole genome shotgun (WGS) entry which is preliminary data.</text>
</comment>
<dbReference type="SMART" id="SM00729">
    <property type="entry name" value="Elp3"/>
    <property type="match status" value="1"/>
</dbReference>
<keyword evidence="9" id="KW-1185">Reference proteome</keyword>
<keyword evidence="3" id="KW-0949">S-adenosyl-L-methionine</keyword>
<dbReference type="InterPro" id="IPR058240">
    <property type="entry name" value="rSAM_sf"/>
</dbReference>
<dbReference type="Pfam" id="PF13186">
    <property type="entry name" value="SPASM"/>
    <property type="match status" value="1"/>
</dbReference>
<dbReference type="PANTHER" id="PTHR11228">
    <property type="entry name" value="RADICAL SAM DOMAIN PROTEIN"/>
    <property type="match status" value="1"/>
</dbReference>
<keyword evidence="6" id="KW-0411">Iron-sulfur</keyword>
<evidence type="ECO:0000259" key="7">
    <source>
        <dbReference type="PROSITE" id="PS51918"/>
    </source>
</evidence>
<dbReference type="InterPro" id="IPR007197">
    <property type="entry name" value="rSAM"/>
</dbReference>